<sequence length="73" mass="8083">MENGQRPFFFSFSLSRPRFISLGTVTTTTDGREKGRMEAAARGNTMRTGSGQRRGRDLDGCDATRKDLHGGEE</sequence>
<organism evidence="2 3">
    <name type="scientific">Linum trigynum</name>
    <dbReference type="NCBI Taxonomy" id="586398"/>
    <lineage>
        <taxon>Eukaryota</taxon>
        <taxon>Viridiplantae</taxon>
        <taxon>Streptophyta</taxon>
        <taxon>Embryophyta</taxon>
        <taxon>Tracheophyta</taxon>
        <taxon>Spermatophyta</taxon>
        <taxon>Magnoliopsida</taxon>
        <taxon>eudicotyledons</taxon>
        <taxon>Gunneridae</taxon>
        <taxon>Pentapetalae</taxon>
        <taxon>rosids</taxon>
        <taxon>fabids</taxon>
        <taxon>Malpighiales</taxon>
        <taxon>Linaceae</taxon>
        <taxon>Linum</taxon>
    </lineage>
</organism>
<evidence type="ECO:0000313" key="2">
    <source>
        <dbReference type="EMBL" id="CAL1380830.1"/>
    </source>
</evidence>
<evidence type="ECO:0000313" key="3">
    <source>
        <dbReference type="Proteomes" id="UP001497516"/>
    </source>
</evidence>
<dbReference type="EMBL" id="OZ034817">
    <property type="protein sequence ID" value="CAL1380830.1"/>
    <property type="molecule type" value="Genomic_DNA"/>
</dbReference>
<reference evidence="2 3" key="1">
    <citation type="submission" date="2024-04" db="EMBL/GenBank/DDBJ databases">
        <authorList>
            <person name="Fracassetti M."/>
        </authorList>
    </citation>
    <scope>NUCLEOTIDE SEQUENCE [LARGE SCALE GENOMIC DNA]</scope>
</reference>
<feature type="compositionally biased region" description="Basic and acidic residues" evidence="1">
    <location>
        <begin position="54"/>
        <end position="73"/>
    </location>
</feature>
<evidence type="ECO:0000256" key="1">
    <source>
        <dbReference type="SAM" id="MobiDB-lite"/>
    </source>
</evidence>
<keyword evidence="3" id="KW-1185">Reference proteome</keyword>
<feature type="compositionally biased region" description="Basic and acidic residues" evidence="1">
    <location>
        <begin position="30"/>
        <end position="39"/>
    </location>
</feature>
<accession>A0AAV2E5K5</accession>
<protein>
    <submittedName>
        <fullName evidence="2">Uncharacterized protein</fullName>
    </submittedName>
</protein>
<dbReference type="Proteomes" id="UP001497516">
    <property type="component" value="Chromosome 4"/>
</dbReference>
<proteinExistence type="predicted"/>
<name>A0AAV2E5K5_9ROSI</name>
<feature type="region of interest" description="Disordered" evidence="1">
    <location>
        <begin position="29"/>
        <end position="73"/>
    </location>
</feature>
<dbReference type="AlphaFoldDB" id="A0AAV2E5K5"/>
<gene>
    <name evidence="2" type="ORF">LTRI10_LOCUS22248</name>
</gene>